<evidence type="ECO:0000256" key="2">
    <source>
        <dbReference type="ARBA" id="ARBA00022741"/>
    </source>
</evidence>
<dbReference type="InterPro" id="IPR002372">
    <property type="entry name" value="PQQ_rpt_dom"/>
</dbReference>
<dbReference type="InterPro" id="IPR008271">
    <property type="entry name" value="Ser/Thr_kinase_AS"/>
</dbReference>
<dbReference type="Pfam" id="PF00069">
    <property type="entry name" value="Pkinase"/>
    <property type="match status" value="1"/>
</dbReference>
<evidence type="ECO:0000256" key="1">
    <source>
        <dbReference type="ARBA" id="ARBA00022679"/>
    </source>
</evidence>
<dbReference type="PANTHER" id="PTHR43289">
    <property type="entry name" value="MITOGEN-ACTIVATED PROTEIN KINASE KINASE KINASE 20-RELATED"/>
    <property type="match status" value="1"/>
</dbReference>
<dbReference type="EMBL" id="VIWU01000001">
    <property type="protein sequence ID" value="TWF82432.1"/>
    <property type="molecule type" value="Genomic_DNA"/>
</dbReference>
<sequence length="700" mass="71633">MTIMPKVHAAAAVQALHPTDPHRIGPYQVLGVLGAGGMGQVYLAAGPSGLVAVKVVHPALAPDRQFRTRFAREVEAGRRVRSPWTAAVVDADPDASTPWLATEYVPGVPLSQAIATTGPLPPPTVAALAAHLARALAAIHEADLVHRDVKPGNVLLAADRPKMIDFGISSALDGTRMTSTGMAVGTPAFMSPEQADGAELTTASDLFSLGSVLVWAATGTGPFGEGSPVTLLRRILTAEPALGALTGPVRDLVAECLHRDPAARPTAAQLAERLPPAPVGTGWLPSGVAALVTAPATNPGPMTPPPPPARGVSRRGLLAGLGAVLGTAALGGVGATAAGLFRTGPGPATGAPAGPTRTATPRWTYPTGGPLTCMVAGDGVVHAAGADAVAHAIDVRTGQARWTYSLRGGGSSHPPAVVDGAVYIDDDRMTVYALDATGALRWEERGRLIAAGAGTVLAATTEDARNHVTGYDAATGRVRWKSVVDGAPWEGFALDTPGAAADGRAHVGLKHALRTLDAVTGTTLWEQPLPDLDTVTVAGPIVYGTGGSPTAHSTLVAFDAATGRELWRRTVEDRYGRIAVHDDTVYVDGGNGVGLSALDAQTGEPRWELGRGTSYSRAMYGTAPVVAGDTCYIGGIRVGRLDPTPAFTLFAHATDTGEERFTIDLALDTGYTASIALVGDTLVLGSERFDATSGAIVGIA</sequence>
<dbReference type="PANTHER" id="PTHR43289:SF34">
    <property type="entry name" value="SERINE_THREONINE-PROTEIN KINASE YBDM-RELATED"/>
    <property type="match status" value="1"/>
</dbReference>
<dbReference type="Proteomes" id="UP000321261">
    <property type="component" value="Unassembled WGS sequence"/>
</dbReference>
<accession>A0A561T5P6</accession>
<dbReference type="InterPro" id="IPR017441">
    <property type="entry name" value="Protein_kinase_ATP_BS"/>
</dbReference>
<evidence type="ECO:0000256" key="4">
    <source>
        <dbReference type="ARBA" id="ARBA00022840"/>
    </source>
</evidence>
<dbReference type="Gene3D" id="2.130.10.10">
    <property type="entry name" value="YVTN repeat-like/Quinoprotein amine dehydrogenase"/>
    <property type="match status" value="1"/>
</dbReference>
<name>A0A561T5P6_9PSEU</name>
<proteinExistence type="predicted"/>
<keyword evidence="8" id="KW-1185">Reference proteome</keyword>
<dbReference type="PROSITE" id="PS00107">
    <property type="entry name" value="PROTEIN_KINASE_ATP"/>
    <property type="match status" value="1"/>
</dbReference>
<gene>
    <name evidence="7" type="ORF">FHX44_118381</name>
</gene>
<dbReference type="SUPFAM" id="SSF50998">
    <property type="entry name" value="Quinoprotein alcohol dehydrogenase-like"/>
    <property type="match status" value="2"/>
</dbReference>
<evidence type="ECO:0000313" key="8">
    <source>
        <dbReference type="Proteomes" id="UP000321261"/>
    </source>
</evidence>
<keyword evidence="2 5" id="KW-0547">Nucleotide-binding</keyword>
<dbReference type="CDD" id="cd14014">
    <property type="entry name" value="STKc_PknB_like"/>
    <property type="match status" value="1"/>
</dbReference>
<dbReference type="Pfam" id="PF13360">
    <property type="entry name" value="PQQ_2"/>
    <property type="match status" value="2"/>
</dbReference>
<dbReference type="SMART" id="SM00564">
    <property type="entry name" value="PQQ"/>
    <property type="match status" value="5"/>
</dbReference>
<dbReference type="GO" id="GO:0005524">
    <property type="term" value="F:ATP binding"/>
    <property type="evidence" value="ECO:0007669"/>
    <property type="project" value="UniProtKB-UniRule"/>
</dbReference>
<dbReference type="PROSITE" id="PS00108">
    <property type="entry name" value="PROTEIN_KINASE_ST"/>
    <property type="match status" value="1"/>
</dbReference>
<dbReference type="InterPro" id="IPR015943">
    <property type="entry name" value="WD40/YVTN_repeat-like_dom_sf"/>
</dbReference>
<evidence type="ECO:0000259" key="6">
    <source>
        <dbReference type="PROSITE" id="PS50011"/>
    </source>
</evidence>
<dbReference type="InterPro" id="IPR018391">
    <property type="entry name" value="PQQ_b-propeller_rpt"/>
</dbReference>
<dbReference type="Gene3D" id="3.30.200.20">
    <property type="entry name" value="Phosphorylase Kinase, domain 1"/>
    <property type="match status" value="1"/>
</dbReference>
<protein>
    <submittedName>
        <fullName evidence="7">Serine/threonine protein kinase</fullName>
    </submittedName>
</protein>
<dbReference type="PROSITE" id="PS50011">
    <property type="entry name" value="PROTEIN_KINASE_DOM"/>
    <property type="match status" value="1"/>
</dbReference>
<dbReference type="RefSeq" id="WP_147260744.1">
    <property type="nucleotide sequence ID" value="NZ_VIWU01000001.1"/>
</dbReference>
<feature type="domain" description="Protein kinase" evidence="6">
    <location>
        <begin position="27"/>
        <end position="284"/>
    </location>
</feature>
<organism evidence="7 8">
    <name type="scientific">Pseudonocardia hierapolitana</name>
    <dbReference type="NCBI Taxonomy" id="1128676"/>
    <lineage>
        <taxon>Bacteria</taxon>
        <taxon>Bacillati</taxon>
        <taxon>Actinomycetota</taxon>
        <taxon>Actinomycetes</taxon>
        <taxon>Pseudonocardiales</taxon>
        <taxon>Pseudonocardiaceae</taxon>
        <taxon>Pseudonocardia</taxon>
    </lineage>
</organism>
<evidence type="ECO:0000256" key="3">
    <source>
        <dbReference type="ARBA" id="ARBA00022777"/>
    </source>
</evidence>
<dbReference type="SUPFAM" id="SSF56112">
    <property type="entry name" value="Protein kinase-like (PK-like)"/>
    <property type="match status" value="1"/>
</dbReference>
<keyword evidence="1" id="KW-0808">Transferase</keyword>
<keyword evidence="3 7" id="KW-0418">Kinase</keyword>
<dbReference type="OrthoDB" id="9762169at2"/>
<evidence type="ECO:0000313" key="7">
    <source>
        <dbReference type="EMBL" id="TWF82432.1"/>
    </source>
</evidence>
<dbReference type="SMART" id="SM00220">
    <property type="entry name" value="S_TKc"/>
    <property type="match status" value="1"/>
</dbReference>
<comment type="caution">
    <text evidence="7">The sequence shown here is derived from an EMBL/GenBank/DDBJ whole genome shotgun (WGS) entry which is preliminary data.</text>
</comment>
<feature type="binding site" evidence="5">
    <location>
        <position position="54"/>
    </location>
    <ligand>
        <name>ATP</name>
        <dbReference type="ChEBI" id="CHEBI:30616"/>
    </ligand>
</feature>
<dbReference type="Gene3D" id="1.10.510.10">
    <property type="entry name" value="Transferase(Phosphotransferase) domain 1"/>
    <property type="match status" value="1"/>
</dbReference>
<reference evidence="7 8" key="1">
    <citation type="submission" date="2019-06" db="EMBL/GenBank/DDBJ databases">
        <title>Sequencing the genomes of 1000 actinobacteria strains.</title>
        <authorList>
            <person name="Klenk H.-P."/>
        </authorList>
    </citation>
    <scope>NUCLEOTIDE SEQUENCE [LARGE SCALE GENOMIC DNA]</scope>
    <source>
        <strain evidence="7 8">DSM 45671</strain>
    </source>
</reference>
<dbReference type="GO" id="GO:0004674">
    <property type="term" value="F:protein serine/threonine kinase activity"/>
    <property type="evidence" value="ECO:0007669"/>
    <property type="project" value="UniProtKB-KW"/>
</dbReference>
<keyword evidence="4 5" id="KW-0067">ATP-binding</keyword>
<dbReference type="AlphaFoldDB" id="A0A561T5P6"/>
<dbReference type="InterPro" id="IPR011009">
    <property type="entry name" value="Kinase-like_dom_sf"/>
</dbReference>
<dbReference type="Gene3D" id="2.40.10.480">
    <property type="match status" value="2"/>
</dbReference>
<keyword evidence="7" id="KW-0723">Serine/threonine-protein kinase</keyword>
<evidence type="ECO:0000256" key="5">
    <source>
        <dbReference type="PROSITE-ProRule" id="PRU10141"/>
    </source>
</evidence>
<dbReference type="InterPro" id="IPR011047">
    <property type="entry name" value="Quinoprotein_ADH-like_sf"/>
</dbReference>
<dbReference type="InterPro" id="IPR000719">
    <property type="entry name" value="Prot_kinase_dom"/>
</dbReference>